<sequence>MARTSLLGGLLLLAALASPAAELSLRTAHDSEAEKQTVAQLQRLLQAHDLSRWTVTRDIVVDQDEIPHSHPVLTLHTRHLRDDELLLSTYVHEQMHWFLAAHPEQTAAATAALRRLFPKIPVGYPDGSDSADGNYEHLLVVYLEYRADQRLLGELKAREVMQFWADDHYRWIYRQVLREPEKIGAVVKKNGLIPKA</sequence>
<reference evidence="2 3" key="1">
    <citation type="submission" date="2024-08" db="EMBL/GenBank/DDBJ databases">
        <authorList>
            <person name="Lu H."/>
        </authorList>
    </citation>
    <scope>NUCLEOTIDE SEQUENCE [LARGE SCALE GENOMIC DNA]</scope>
    <source>
        <strain evidence="2 3">BYS78W</strain>
    </source>
</reference>
<gene>
    <name evidence="2" type="ORF">ACG04R_12705</name>
</gene>
<accession>A0ABW7HC93</accession>
<comment type="caution">
    <text evidence="2">The sequence shown here is derived from an EMBL/GenBank/DDBJ whole genome shotgun (WGS) entry which is preliminary data.</text>
</comment>
<keyword evidence="1" id="KW-0732">Signal</keyword>
<dbReference type="EMBL" id="JBIGIC010000005">
    <property type="protein sequence ID" value="MFG6487535.1"/>
    <property type="molecule type" value="Genomic_DNA"/>
</dbReference>
<protein>
    <submittedName>
        <fullName evidence="2">Uncharacterized protein</fullName>
    </submittedName>
</protein>
<dbReference type="Proteomes" id="UP001606134">
    <property type="component" value="Unassembled WGS sequence"/>
</dbReference>
<name>A0ABW7HC93_9BURK</name>
<evidence type="ECO:0000256" key="1">
    <source>
        <dbReference type="SAM" id="SignalP"/>
    </source>
</evidence>
<evidence type="ECO:0000313" key="3">
    <source>
        <dbReference type="Proteomes" id="UP001606134"/>
    </source>
</evidence>
<feature type="chain" id="PRO_5047424274" evidence="1">
    <location>
        <begin position="21"/>
        <end position="196"/>
    </location>
</feature>
<evidence type="ECO:0000313" key="2">
    <source>
        <dbReference type="EMBL" id="MFG6487535.1"/>
    </source>
</evidence>
<organism evidence="2 3">
    <name type="scientific">Pelomonas candidula</name>
    <dbReference type="NCBI Taxonomy" id="3299025"/>
    <lineage>
        <taxon>Bacteria</taxon>
        <taxon>Pseudomonadati</taxon>
        <taxon>Pseudomonadota</taxon>
        <taxon>Betaproteobacteria</taxon>
        <taxon>Burkholderiales</taxon>
        <taxon>Sphaerotilaceae</taxon>
        <taxon>Roseateles</taxon>
    </lineage>
</organism>
<proteinExistence type="predicted"/>
<keyword evidence="3" id="KW-1185">Reference proteome</keyword>
<dbReference type="RefSeq" id="WP_394410587.1">
    <property type="nucleotide sequence ID" value="NZ_JBIGIC010000005.1"/>
</dbReference>
<feature type="signal peptide" evidence="1">
    <location>
        <begin position="1"/>
        <end position="20"/>
    </location>
</feature>